<protein>
    <recommendedName>
        <fullName evidence="4">Chromosome partition protein Smc</fullName>
    </recommendedName>
</protein>
<feature type="coiled-coil region" evidence="1">
    <location>
        <begin position="45"/>
        <end position="111"/>
    </location>
</feature>
<evidence type="ECO:0000256" key="1">
    <source>
        <dbReference type="SAM" id="Coils"/>
    </source>
</evidence>
<sequence length="170" mass="18654">MQDITELQGRLERALDRVNAGLERLGPILPPAPEPEPVEDLRPEVETLKGELASERELVTQLEERLKGSRERHESRVAELESELESAQTLLAEIEEDRARLKVVADALRDTCEALRSVNAEGVGDAELVNTAMAAEIETLATLRRSDRSELDGVLALLAPVVAEEDNANA</sequence>
<dbReference type="RefSeq" id="WP_108892289.1">
    <property type="nucleotide sequence ID" value="NZ_ONZF01000001.1"/>
</dbReference>
<keyword evidence="3" id="KW-1185">Reference proteome</keyword>
<accession>A0A2R8BQF5</accession>
<dbReference type="OrthoDB" id="7871100at2"/>
<gene>
    <name evidence="2" type="ORF">PAA8504_00182</name>
</gene>
<organism evidence="2 3">
    <name type="scientific">Palleronia abyssalis</name>
    <dbReference type="NCBI Taxonomy" id="1501240"/>
    <lineage>
        <taxon>Bacteria</taxon>
        <taxon>Pseudomonadati</taxon>
        <taxon>Pseudomonadota</taxon>
        <taxon>Alphaproteobacteria</taxon>
        <taxon>Rhodobacterales</taxon>
        <taxon>Roseobacteraceae</taxon>
        <taxon>Palleronia</taxon>
    </lineage>
</organism>
<evidence type="ECO:0008006" key="4">
    <source>
        <dbReference type="Google" id="ProtNLM"/>
    </source>
</evidence>
<evidence type="ECO:0000313" key="2">
    <source>
        <dbReference type="EMBL" id="SPJ22390.1"/>
    </source>
</evidence>
<dbReference type="AlphaFoldDB" id="A0A2R8BQF5"/>
<dbReference type="EMBL" id="ONZF01000001">
    <property type="protein sequence ID" value="SPJ22390.1"/>
    <property type="molecule type" value="Genomic_DNA"/>
</dbReference>
<reference evidence="2 3" key="1">
    <citation type="submission" date="2018-03" db="EMBL/GenBank/DDBJ databases">
        <authorList>
            <person name="Keele B.F."/>
        </authorList>
    </citation>
    <scope>NUCLEOTIDE SEQUENCE [LARGE SCALE GENOMIC DNA]</scope>
    <source>
        <strain evidence="2 3">CECT 8504</strain>
    </source>
</reference>
<name>A0A2R8BQF5_9RHOB</name>
<proteinExistence type="predicted"/>
<keyword evidence="1" id="KW-0175">Coiled coil</keyword>
<evidence type="ECO:0000313" key="3">
    <source>
        <dbReference type="Proteomes" id="UP000244912"/>
    </source>
</evidence>
<dbReference type="Proteomes" id="UP000244912">
    <property type="component" value="Unassembled WGS sequence"/>
</dbReference>